<proteinExistence type="inferred from homology"/>
<dbReference type="EC" id="2.1.2.11" evidence="5"/>
<comment type="similarity">
    <text evidence="1 5">Belongs to the PanB family.</text>
</comment>
<feature type="active site" description="Proton acceptor" evidence="5">
    <location>
        <position position="186"/>
    </location>
</feature>
<keyword evidence="5" id="KW-0479">Metal-binding</keyword>
<evidence type="ECO:0000256" key="2">
    <source>
        <dbReference type="ARBA" id="ARBA00011424"/>
    </source>
</evidence>
<keyword evidence="3 5" id="KW-0566">Pantothenate biosynthesis</keyword>
<evidence type="ECO:0000313" key="7">
    <source>
        <dbReference type="Proteomes" id="UP001285263"/>
    </source>
</evidence>
<keyword evidence="7" id="KW-1185">Reference proteome</keyword>
<dbReference type="PIRSF" id="PIRSF000388">
    <property type="entry name" value="Pantoate_hydroxy_MeTrfase"/>
    <property type="match status" value="1"/>
</dbReference>
<evidence type="ECO:0000256" key="5">
    <source>
        <dbReference type="HAMAP-Rule" id="MF_00156"/>
    </source>
</evidence>
<dbReference type="CDD" id="cd06557">
    <property type="entry name" value="KPHMT-like"/>
    <property type="match status" value="1"/>
</dbReference>
<comment type="function">
    <text evidence="5">Catalyzes the reversible reaction in which hydroxymethyl group from 5,10-methylenetetrahydrofolate is transferred onto alpha-ketoisovalerate to form ketopantoate.</text>
</comment>
<feature type="binding site" evidence="5">
    <location>
        <position position="88"/>
    </location>
    <ligand>
        <name>3-methyl-2-oxobutanoate</name>
        <dbReference type="ChEBI" id="CHEBI:11851"/>
    </ligand>
</feature>
<dbReference type="Gene3D" id="3.20.20.60">
    <property type="entry name" value="Phosphoenolpyruvate-binding domains"/>
    <property type="match status" value="1"/>
</dbReference>
<sequence length="270" mass="29206">MTAERKPITLPRLLDMHAKGEKIAMLTCYDATFAHLQDEAGVDVMLIGDSLGNVLHGAESTVAVSLDSMLYHTRSVARGNRHAWIVADLPFDSYHVSKEEAWRNAAQLFKLGAHMVKLEGGGWVNETVRFLTERGIPVCGHLGFTPQTVVSLGGFKVQGRGDTGAALLKRHALELQEAGAQMLVLEMVPSAVAKEVTESLRIPVIGIGAGLGCSGQVLVLHDMLGISHGRSPRFVRNFMEGSASIQQAVRRYVDEVKAGTFPVDAIHGFQ</sequence>
<dbReference type="NCBIfam" id="NF001452">
    <property type="entry name" value="PRK00311.1"/>
    <property type="match status" value="1"/>
</dbReference>
<dbReference type="GO" id="GO:0003864">
    <property type="term" value="F:3-methyl-2-oxobutanoate hydroxymethyltransferase activity"/>
    <property type="evidence" value="ECO:0007669"/>
    <property type="project" value="UniProtKB-EC"/>
</dbReference>
<organism evidence="6 7">
    <name type="scientific">Roseateles agri</name>
    <dbReference type="NCBI Taxonomy" id="3098619"/>
    <lineage>
        <taxon>Bacteria</taxon>
        <taxon>Pseudomonadati</taxon>
        <taxon>Pseudomonadota</taxon>
        <taxon>Betaproteobacteria</taxon>
        <taxon>Burkholderiales</taxon>
        <taxon>Sphaerotilaceae</taxon>
        <taxon>Roseateles</taxon>
    </lineage>
</organism>
<evidence type="ECO:0000313" key="6">
    <source>
        <dbReference type="EMBL" id="MDY0744697.1"/>
    </source>
</evidence>
<name>A0ABU5DEJ6_9BURK</name>
<dbReference type="InterPro" id="IPR015813">
    <property type="entry name" value="Pyrv/PenolPyrv_kinase-like_dom"/>
</dbReference>
<feature type="binding site" evidence="5">
    <location>
        <position position="88"/>
    </location>
    <ligand>
        <name>Mg(2+)</name>
        <dbReference type="ChEBI" id="CHEBI:18420"/>
    </ligand>
</feature>
<feature type="binding site" evidence="5">
    <location>
        <position position="119"/>
    </location>
    <ligand>
        <name>Mg(2+)</name>
        <dbReference type="ChEBI" id="CHEBI:18420"/>
    </ligand>
</feature>
<dbReference type="Pfam" id="PF02548">
    <property type="entry name" value="Pantoate_transf"/>
    <property type="match status" value="1"/>
</dbReference>
<comment type="caution">
    <text evidence="6">The sequence shown here is derived from an EMBL/GenBank/DDBJ whole genome shotgun (WGS) entry which is preliminary data.</text>
</comment>
<evidence type="ECO:0000256" key="4">
    <source>
        <dbReference type="ARBA" id="ARBA00022679"/>
    </source>
</evidence>
<feature type="binding site" evidence="5">
    <location>
        <position position="117"/>
    </location>
    <ligand>
        <name>3-methyl-2-oxobutanoate</name>
        <dbReference type="ChEBI" id="CHEBI:11851"/>
    </ligand>
</feature>
<dbReference type="Proteomes" id="UP001285263">
    <property type="component" value="Unassembled WGS sequence"/>
</dbReference>
<dbReference type="EMBL" id="JAXCLA010000003">
    <property type="protein sequence ID" value="MDY0744697.1"/>
    <property type="molecule type" value="Genomic_DNA"/>
</dbReference>
<keyword evidence="5" id="KW-0460">Magnesium</keyword>
<comment type="pathway">
    <text evidence="5">Cofactor biosynthesis; (R)-pantothenate biosynthesis; (R)-pantoate from 3-methyl-2-oxobutanoate: step 1/2.</text>
</comment>
<accession>A0ABU5DEJ6</accession>
<dbReference type="NCBIfam" id="TIGR00222">
    <property type="entry name" value="panB"/>
    <property type="match status" value="1"/>
</dbReference>
<feature type="binding site" evidence="5">
    <location>
        <position position="49"/>
    </location>
    <ligand>
        <name>Mg(2+)</name>
        <dbReference type="ChEBI" id="CHEBI:18420"/>
    </ligand>
</feature>
<feature type="binding site" evidence="5">
    <location>
        <begin position="49"/>
        <end position="50"/>
    </location>
    <ligand>
        <name>3-methyl-2-oxobutanoate</name>
        <dbReference type="ChEBI" id="CHEBI:11851"/>
    </ligand>
</feature>
<comment type="cofactor">
    <cofactor evidence="5">
        <name>Mg(2+)</name>
        <dbReference type="ChEBI" id="CHEBI:18420"/>
    </cofactor>
    <text evidence="5">Binds 1 Mg(2+) ion per subunit.</text>
</comment>
<reference evidence="6 7" key="1">
    <citation type="submission" date="2023-11" db="EMBL/GenBank/DDBJ databases">
        <title>Paucibacter sp. nov., isolated from fresh soil in Korea.</title>
        <authorList>
            <person name="Le N.T.T."/>
        </authorList>
    </citation>
    <scope>NUCLEOTIDE SEQUENCE [LARGE SCALE GENOMIC DNA]</scope>
    <source>
        <strain evidence="6 7">R3-3</strain>
    </source>
</reference>
<dbReference type="PANTHER" id="PTHR20881">
    <property type="entry name" value="3-METHYL-2-OXOBUTANOATE HYDROXYMETHYLTRANSFERASE"/>
    <property type="match status" value="1"/>
</dbReference>
<dbReference type="HAMAP" id="MF_00156">
    <property type="entry name" value="PanB"/>
    <property type="match status" value="1"/>
</dbReference>
<dbReference type="RefSeq" id="WP_320422609.1">
    <property type="nucleotide sequence ID" value="NZ_JAXCLA010000003.1"/>
</dbReference>
<dbReference type="InterPro" id="IPR003700">
    <property type="entry name" value="Pantoate_hydroxy_MeTrfase"/>
</dbReference>
<comment type="subunit">
    <text evidence="2 5">Homodecamer; pentamer of dimers.</text>
</comment>
<keyword evidence="4 5" id="KW-0808">Transferase</keyword>
<dbReference type="SUPFAM" id="SSF51621">
    <property type="entry name" value="Phosphoenolpyruvate/pyruvate domain"/>
    <property type="match status" value="1"/>
</dbReference>
<gene>
    <name evidence="5 6" type="primary">panB</name>
    <name evidence="6" type="ORF">SNE35_09270</name>
</gene>
<comment type="catalytic activity">
    <reaction evidence="5">
        <text>(6R)-5,10-methylene-5,6,7,8-tetrahydrofolate + 3-methyl-2-oxobutanoate + H2O = 2-dehydropantoate + (6S)-5,6,7,8-tetrahydrofolate</text>
        <dbReference type="Rhea" id="RHEA:11824"/>
        <dbReference type="ChEBI" id="CHEBI:11561"/>
        <dbReference type="ChEBI" id="CHEBI:11851"/>
        <dbReference type="ChEBI" id="CHEBI:15377"/>
        <dbReference type="ChEBI" id="CHEBI:15636"/>
        <dbReference type="ChEBI" id="CHEBI:57453"/>
        <dbReference type="EC" id="2.1.2.11"/>
    </reaction>
</comment>
<comment type="subcellular location">
    <subcellularLocation>
        <location evidence="5">Cytoplasm</location>
    </subcellularLocation>
</comment>
<dbReference type="PANTHER" id="PTHR20881:SF0">
    <property type="entry name" value="3-METHYL-2-OXOBUTANOATE HYDROXYMETHYLTRANSFERASE"/>
    <property type="match status" value="1"/>
</dbReference>
<dbReference type="InterPro" id="IPR040442">
    <property type="entry name" value="Pyrv_kinase-like_dom_sf"/>
</dbReference>
<keyword evidence="5" id="KW-0963">Cytoplasm</keyword>
<evidence type="ECO:0000256" key="3">
    <source>
        <dbReference type="ARBA" id="ARBA00022655"/>
    </source>
</evidence>
<evidence type="ECO:0000256" key="1">
    <source>
        <dbReference type="ARBA" id="ARBA00008676"/>
    </source>
</evidence>
<protein>
    <recommendedName>
        <fullName evidence="5">3-methyl-2-oxobutanoate hydroxymethyltransferase</fullName>
        <ecNumber evidence="5">2.1.2.11</ecNumber>
    </recommendedName>
    <alternativeName>
        <fullName evidence="5">Ketopantoate hydroxymethyltransferase</fullName>
        <shortName evidence="5">KPHMT</shortName>
    </alternativeName>
</protein>